<proteinExistence type="predicted"/>
<evidence type="ECO:0000313" key="1">
    <source>
        <dbReference type="EMBL" id="KAI0065711.1"/>
    </source>
</evidence>
<gene>
    <name evidence="1" type="ORF">BV25DRAFT_1798031</name>
</gene>
<reference evidence="1" key="1">
    <citation type="submission" date="2021-03" db="EMBL/GenBank/DDBJ databases">
        <authorList>
            <consortium name="DOE Joint Genome Institute"/>
            <person name="Ahrendt S."/>
            <person name="Looney B.P."/>
            <person name="Miyauchi S."/>
            <person name="Morin E."/>
            <person name="Drula E."/>
            <person name="Courty P.E."/>
            <person name="Chicoki N."/>
            <person name="Fauchery L."/>
            <person name="Kohler A."/>
            <person name="Kuo A."/>
            <person name="Labutti K."/>
            <person name="Pangilinan J."/>
            <person name="Lipzen A."/>
            <person name="Riley R."/>
            <person name="Andreopoulos W."/>
            <person name="He G."/>
            <person name="Johnson J."/>
            <person name="Barry K.W."/>
            <person name="Grigoriev I.V."/>
            <person name="Nagy L."/>
            <person name="Hibbett D."/>
            <person name="Henrissat B."/>
            <person name="Matheny P.B."/>
            <person name="Labbe J."/>
            <person name="Martin F."/>
        </authorList>
    </citation>
    <scope>NUCLEOTIDE SEQUENCE</scope>
    <source>
        <strain evidence="1">HHB10654</strain>
    </source>
</reference>
<keyword evidence="2" id="KW-1185">Reference proteome</keyword>
<name>A0ACB8TC01_9AGAM</name>
<reference evidence="1" key="2">
    <citation type="journal article" date="2022" name="New Phytol.">
        <title>Evolutionary transition to the ectomycorrhizal habit in the genomes of a hyperdiverse lineage of mushroom-forming fungi.</title>
        <authorList>
            <person name="Looney B."/>
            <person name="Miyauchi S."/>
            <person name="Morin E."/>
            <person name="Drula E."/>
            <person name="Courty P.E."/>
            <person name="Kohler A."/>
            <person name="Kuo A."/>
            <person name="LaButti K."/>
            <person name="Pangilinan J."/>
            <person name="Lipzen A."/>
            <person name="Riley R."/>
            <person name="Andreopoulos W."/>
            <person name="He G."/>
            <person name="Johnson J."/>
            <person name="Nolan M."/>
            <person name="Tritt A."/>
            <person name="Barry K.W."/>
            <person name="Grigoriev I.V."/>
            <person name="Nagy L.G."/>
            <person name="Hibbett D."/>
            <person name="Henrissat B."/>
            <person name="Matheny P.B."/>
            <person name="Labbe J."/>
            <person name="Martin F.M."/>
        </authorList>
    </citation>
    <scope>NUCLEOTIDE SEQUENCE</scope>
    <source>
        <strain evidence="1">HHB10654</strain>
    </source>
</reference>
<accession>A0ACB8TC01</accession>
<sequence length="259" mass="28780">MAPLSFTGAEMMAMCLESILYGIYASLFIGGIQTLVQKRATSGLNTRLLAVSIILFVLITWHEVIDTVRLVLAFQQSQTTSGADLYYAQVGSPLSVLTTSVYLLETFVSDLFILYRCYIVWNAYWPVVILPILLFIADCGTGVAAVYTLTLVSNDVIFNEKQEKITNSFFSCTLALNAICTGLIAFRIWWSQYQNREVRLSSNLMHLTIIIVDLVRQPTIPVIGAIYLVTLILLVATYSVKAPAFKVLLDIVSSMSNFS</sequence>
<protein>
    <submittedName>
        <fullName evidence="1">Uncharacterized protein</fullName>
    </submittedName>
</protein>
<dbReference type="Proteomes" id="UP000814140">
    <property type="component" value="Unassembled WGS sequence"/>
</dbReference>
<organism evidence="1 2">
    <name type="scientific">Artomyces pyxidatus</name>
    <dbReference type="NCBI Taxonomy" id="48021"/>
    <lineage>
        <taxon>Eukaryota</taxon>
        <taxon>Fungi</taxon>
        <taxon>Dikarya</taxon>
        <taxon>Basidiomycota</taxon>
        <taxon>Agaricomycotina</taxon>
        <taxon>Agaricomycetes</taxon>
        <taxon>Russulales</taxon>
        <taxon>Auriscalpiaceae</taxon>
        <taxon>Artomyces</taxon>
    </lineage>
</organism>
<comment type="caution">
    <text evidence="1">The sequence shown here is derived from an EMBL/GenBank/DDBJ whole genome shotgun (WGS) entry which is preliminary data.</text>
</comment>
<evidence type="ECO:0000313" key="2">
    <source>
        <dbReference type="Proteomes" id="UP000814140"/>
    </source>
</evidence>
<dbReference type="EMBL" id="MU277194">
    <property type="protein sequence ID" value="KAI0065711.1"/>
    <property type="molecule type" value="Genomic_DNA"/>
</dbReference>